<dbReference type="SUPFAM" id="SSF46689">
    <property type="entry name" value="Homeodomain-like"/>
    <property type="match status" value="1"/>
</dbReference>
<proteinExistence type="predicted"/>
<feature type="DNA-binding region" description="H-T-H motif" evidence="4">
    <location>
        <begin position="33"/>
        <end position="52"/>
    </location>
</feature>
<dbReference type="InterPro" id="IPR050109">
    <property type="entry name" value="HTH-type_TetR-like_transc_reg"/>
</dbReference>
<dbReference type="PANTHER" id="PTHR30055">
    <property type="entry name" value="HTH-TYPE TRANSCRIPTIONAL REGULATOR RUTR"/>
    <property type="match status" value="1"/>
</dbReference>
<accession>A0A0B1Z4D6</accession>
<evidence type="ECO:0000256" key="4">
    <source>
        <dbReference type="PROSITE-ProRule" id="PRU00335"/>
    </source>
</evidence>
<dbReference type="Pfam" id="PF00440">
    <property type="entry name" value="TetR_N"/>
    <property type="match status" value="1"/>
</dbReference>
<keyword evidence="2 4" id="KW-0238">DNA-binding</keyword>
<dbReference type="Gene3D" id="1.10.357.10">
    <property type="entry name" value="Tetracycline Repressor, domain 2"/>
    <property type="match status" value="1"/>
</dbReference>
<dbReference type="InterPro" id="IPR023772">
    <property type="entry name" value="DNA-bd_HTH_TetR-type_CS"/>
</dbReference>
<evidence type="ECO:0000256" key="1">
    <source>
        <dbReference type="ARBA" id="ARBA00023015"/>
    </source>
</evidence>
<dbReference type="EMBL" id="JQGJ01000007">
    <property type="protein sequence ID" value="KHK64272.1"/>
    <property type="molecule type" value="Genomic_DNA"/>
</dbReference>
<dbReference type="RefSeq" id="WP_039591834.1">
    <property type="nucleotide sequence ID" value="NZ_JQGJ02000007.1"/>
</dbReference>
<evidence type="ECO:0000313" key="7">
    <source>
        <dbReference type="Proteomes" id="UP000030949"/>
    </source>
</evidence>
<dbReference type="Proteomes" id="UP000030949">
    <property type="component" value="Unassembled WGS sequence"/>
</dbReference>
<dbReference type="InterPro" id="IPR009057">
    <property type="entry name" value="Homeodomain-like_sf"/>
</dbReference>
<reference evidence="7" key="1">
    <citation type="submission" date="2015-03" db="EMBL/GenBank/DDBJ databases">
        <title>Pseudomonas frederiksbergensis hydrocarbon degrader.</title>
        <authorList>
            <person name="Brown L.M."/>
            <person name="Ruiz O.N."/>
            <person name="Mueller S."/>
            <person name="Gunasekera T.S."/>
        </authorList>
    </citation>
    <scope>NUCLEOTIDE SEQUENCE [LARGE SCALE GENOMIC DNA]</scope>
    <source>
        <strain evidence="7">SI8</strain>
    </source>
</reference>
<dbReference type="InterPro" id="IPR036271">
    <property type="entry name" value="Tet_transcr_reg_TetR-rel_C_sf"/>
</dbReference>
<dbReference type="GO" id="GO:0003700">
    <property type="term" value="F:DNA-binding transcription factor activity"/>
    <property type="evidence" value="ECO:0007669"/>
    <property type="project" value="TreeGrafter"/>
</dbReference>
<keyword evidence="1" id="KW-0805">Transcription regulation</keyword>
<gene>
    <name evidence="6" type="ORF">JZ00_13720</name>
</gene>
<sequence>MARKTVAEAEETRQRIIDAAVEVFAVQGVPDATLDQIARKAGVTRGAVYWHFNGKQEVLQAVLTSRQHPLELEFSADDGIELSWEAVVTAMLDAVNSPQSKRFSEILIYQGGDESGLIHSRMEQASNRFLHYIHQVLRHAIIQGELPQTLDLLTSIAVFKGLITGLLYEGLRSQHQPPQVIKAALRSFLALLKEPPRHLLCEEVQVPQASTEYCQQ</sequence>
<dbReference type="PROSITE" id="PS50977">
    <property type="entry name" value="HTH_TETR_2"/>
    <property type="match status" value="1"/>
</dbReference>
<comment type="caution">
    <text evidence="6">The sequence shown here is derived from an EMBL/GenBank/DDBJ whole genome shotgun (WGS) entry which is preliminary data.</text>
</comment>
<dbReference type="AlphaFoldDB" id="A0A0B1Z4D6"/>
<evidence type="ECO:0000256" key="2">
    <source>
        <dbReference type="ARBA" id="ARBA00023125"/>
    </source>
</evidence>
<evidence type="ECO:0000313" key="6">
    <source>
        <dbReference type="EMBL" id="KHK64272.1"/>
    </source>
</evidence>
<dbReference type="InterPro" id="IPR001647">
    <property type="entry name" value="HTH_TetR"/>
</dbReference>
<protein>
    <submittedName>
        <fullName evidence="6">Transcriptional regulator</fullName>
    </submittedName>
</protein>
<evidence type="ECO:0000256" key="3">
    <source>
        <dbReference type="ARBA" id="ARBA00023163"/>
    </source>
</evidence>
<organism evidence="6 7">
    <name type="scientific">Pseudomonas frederiksbergensis</name>
    <dbReference type="NCBI Taxonomy" id="104087"/>
    <lineage>
        <taxon>Bacteria</taxon>
        <taxon>Pseudomonadati</taxon>
        <taxon>Pseudomonadota</taxon>
        <taxon>Gammaproteobacteria</taxon>
        <taxon>Pseudomonadales</taxon>
        <taxon>Pseudomonadaceae</taxon>
        <taxon>Pseudomonas</taxon>
    </lineage>
</organism>
<feature type="domain" description="HTH tetR-type" evidence="5">
    <location>
        <begin position="10"/>
        <end position="70"/>
    </location>
</feature>
<dbReference type="GO" id="GO:0000976">
    <property type="term" value="F:transcription cis-regulatory region binding"/>
    <property type="evidence" value="ECO:0007669"/>
    <property type="project" value="TreeGrafter"/>
</dbReference>
<name>A0A0B1Z4D6_9PSED</name>
<dbReference type="PROSITE" id="PS01081">
    <property type="entry name" value="HTH_TETR_1"/>
    <property type="match status" value="1"/>
</dbReference>
<evidence type="ECO:0000259" key="5">
    <source>
        <dbReference type="PROSITE" id="PS50977"/>
    </source>
</evidence>
<dbReference type="PANTHER" id="PTHR30055:SF240">
    <property type="entry name" value="HTH-TYPE TRANSCRIPTIONAL REGULATOR ACRR"/>
    <property type="match status" value="1"/>
</dbReference>
<keyword evidence="3" id="KW-0804">Transcription</keyword>
<dbReference type="PRINTS" id="PR00455">
    <property type="entry name" value="HTHTETR"/>
</dbReference>
<dbReference type="OrthoDB" id="5816932at2"/>
<dbReference type="SUPFAM" id="SSF48498">
    <property type="entry name" value="Tetracyclin repressor-like, C-terminal domain"/>
    <property type="match status" value="1"/>
</dbReference>